<accession>A0A4R7NQJ6</accession>
<dbReference type="AlphaFoldDB" id="A0A4R7NQJ6"/>
<gene>
    <name evidence="2" type="ORF">C8E00_103491</name>
</gene>
<dbReference type="Pfam" id="PF24720">
    <property type="entry name" value="DUF7673"/>
    <property type="match status" value="1"/>
</dbReference>
<keyword evidence="3" id="KW-1185">Reference proteome</keyword>
<evidence type="ECO:0000313" key="3">
    <source>
        <dbReference type="Proteomes" id="UP000295380"/>
    </source>
</evidence>
<dbReference type="EMBL" id="SOBR01000003">
    <property type="protein sequence ID" value="TDU23117.1"/>
    <property type="molecule type" value="Genomic_DNA"/>
</dbReference>
<comment type="caution">
    <text evidence="2">The sequence shown here is derived from an EMBL/GenBank/DDBJ whole genome shotgun (WGS) entry which is preliminary data.</text>
</comment>
<evidence type="ECO:0000313" key="2">
    <source>
        <dbReference type="EMBL" id="TDU23117.1"/>
    </source>
</evidence>
<proteinExistence type="predicted"/>
<protein>
    <recommendedName>
        <fullName evidence="1">DUF7673 domain-containing protein</fullName>
    </recommendedName>
</protein>
<dbReference type="RefSeq" id="WP_133697061.1">
    <property type="nucleotide sequence ID" value="NZ_SOBR01000003.1"/>
</dbReference>
<feature type="domain" description="DUF7673" evidence="1">
    <location>
        <begin position="45"/>
        <end position="124"/>
    </location>
</feature>
<dbReference type="InterPro" id="IPR056090">
    <property type="entry name" value="DUF7673"/>
</dbReference>
<sequence length="132" mass="15350">MTTPPSMPRVTQRLRERNHKTLEAMYLAEADAKRRLDRVEQLGPAALNRLVRVAQGDSGQSHHCRRLLLAIYNGPEWPFELTRLRVIDRDLQDAALVVIEWATYTGRELHEYLPNGDGLMQRFWLIETRGED</sequence>
<name>A0A4R7NQJ6_9GAMM</name>
<dbReference type="OrthoDB" id="6717082at2"/>
<evidence type="ECO:0000259" key="1">
    <source>
        <dbReference type="Pfam" id="PF24720"/>
    </source>
</evidence>
<reference evidence="2 3" key="1">
    <citation type="submission" date="2019-03" db="EMBL/GenBank/DDBJ databases">
        <title>Genomic Encyclopedia of Type Strains, Phase IV (KMG-IV): sequencing the most valuable type-strain genomes for metagenomic binning, comparative biology and taxonomic classification.</title>
        <authorList>
            <person name="Goeker M."/>
        </authorList>
    </citation>
    <scope>NUCLEOTIDE SEQUENCE [LARGE SCALE GENOMIC DNA]</scope>
    <source>
        <strain evidence="2 3">DSM 6770</strain>
    </source>
</reference>
<dbReference type="Proteomes" id="UP000295380">
    <property type="component" value="Unassembled WGS sequence"/>
</dbReference>
<organism evidence="2 3">
    <name type="scientific">Chromohalobacter marismortui</name>
    <dbReference type="NCBI Taxonomy" id="42055"/>
    <lineage>
        <taxon>Bacteria</taxon>
        <taxon>Pseudomonadati</taxon>
        <taxon>Pseudomonadota</taxon>
        <taxon>Gammaproteobacteria</taxon>
        <taxon>Oceanospirillales</taxon>
        <taxon>Halomonadaceae</taxon>
        <taxon>Chromohalobacter</taxon>
    </lineage>
</organism>